<feature type="domain" description="Nudix hydrolase" evidence="3">
    <location>
        <begin position="58"/>
        <end position="246"/>
    </location>
</feature>
<dbReference type="InterPro" id="IPR051325">
    <property type="entry name" value="Nudix_hydrolase_domain"/>
</dbReference>
<sequence>MTTCSNCGNRGHFFRECKEPITSLGILAYRRSPEVTWLLIRRRVSIGFIEILRGKYEVRDTACVQGLVDQTTLHERAALLTKSFPELWRELWNGPASRRYQTEYDQSCAKFELLKERGTLEATCKASATAWTEPEWGFPKGRRSSTESELACALRETEEETGVNPKILRVEGSPLIEEYIGSNGICYRHRYWLAEAPASLTVGLDPKNMDQVREVSAVRWCSVAEAMSLIRPYNVEKMAVLRRAATLLGCPTE</sequence>
<dbReference type="PANTHER" id="PTHR21340:SF0">
    <property type="entry name" value="BIS(5'-NUCLEOSYL)-TETRAPHOSPHATASE [ASYMMETRICAL]"/>
    <property type="match status" value="1"/>
</dbReference>
<dbReference type="PROSITE" id="PS50158">
    <property type="entry name" value="ZF_CCHC"/>
    <property type="match status" value="1"/>
</dbReference>
<protein>
    <recommendedName>
        <fullName evidence="5">Nudix hydrolase domain-containing protein</fullName>
    </recommendedName>
</protein>
<dbReference type="SUPFAM" id="SSF55811">
    <property type="entry name" value="Nudix"/>
    <property type="match status" value="1"/>
</dbReference>
<keyword evidence="1" id="KW-0378">Hydrolase</keyword>
<name>A0A6C0E6W7_9ZZZZ</name>
<dbReference type="GO" id="GO:0008270">
    <property type="term" value="F:zinc ion binding"/>
    <property type="evidence" value="ECO:0007669"/>
    <property type="project" value="InterPro"/>
</dbReference>
<dbReference type="EMBL" id="MN739743">
    <property type="protein sequence ID" value="QHT24320.1"/>
    <property type="molecule type" value="Genomic_DNA"/>
</dbReference>
<evidence type="ECO:0008006" key="5">
    <source>
        <dbReference type="Google" id="ProtNLM"/>
    </source>
</evidence>
<dbReference type="GO" id="GO:0006167">
    <property type="term" value="P:AMP biosynthetic process"/>
    <property type="evidence" value="ECO:0007669"/>
    <property type="project" value="TreeGrafter"/>
</dbReference>
<dbReference type="InterPro" id="IPR001878">
    <property type="entry name" value="Znf_CCHC"/>
</dbReference>
<proteinExistence type="predicted"/>
<dbReference type="PROSITE" id="PS00893">
    <property type="entry name" value="NUDIX_BOX"/>
    <property type="match status" value="1"/>
</dbReference>
<dbReference type="Gene3D" id="3.90.79.10">
    <property type="entry name" value="Nucleoside Triphosphate Pyrophosphohydrolase"/>
    <property type="match status" value="1"/>
</dbReference>
<evidence type="ECO:0000313" key="4">
    <source>
        <dbReference type="EMBL" id="QHT24320.1"/>
    </source>
</evidence>
<organism evidence="4">
    <name type="scientific">viral metagenome</name>
    <dbReference type="NCBI Taxonomy" id="1070528"/>
    <lineage>
        <taxon>unclassified sequences</taxon>
        <taxon>metagenomes</taxon>
        <taxon>organismal metagenomes</taxon>
    </lineage>
</organism>
<dbReference type="GO" id="GO:0003676">
    <property type="term" value="F:nucleic acid binding"/>
    <property type="evidence" value="ECO:0007669"/>
    <property type="project" value="InterPro"/>
</dbReference>
<dbReference type="SMART" id="SM00343">
    <property type="entry name" value="ZnF_C2HC"/>
    <property type="match status" value="1"/>
</dbReference>
<dbReference type="PANTHER" id="PTHR21340">
    <property type="entry name" value="DIADENOSINE 5,5-P1,P4-TETRAPHOSPHATE PYROPHOSPHOHYDROLASE MUTT"/>
    <property type="match status" value="1"/>
</dbReference>
<evidence type="ECO:0000259" key="2">
    <source>
        <dbReference type="PROSITE" id="PS50158"/>
    </source>
</evidence>
<dbReference type="InterPro" id="IPR015797">
    <property type="entry name" value="NUDIX_hydrolase-like_dom_sf"/>
</dbReference>
<dbReference type="PROSITE" id="PS51462">
    <property type="entry name" value="NUDIX"/>
    <property type="match status" value="1"/>
</dbReference>
<dbReference type="GO" id="GO:0004081">
    <property type="term" value="F:bis(5'-nucleosyl)-tetraphosphatase (asymmetrical) activity"/>
    <property type="evidence" value="ECO:0007669"/>
    <property type="project" value="TreeGrafter"/>
</dbReference>
<accession>A0A6C0E6W7</accession>
<dbReference type="AlphaFoldDB" id="A0A6C0E6W7"/>
<dbReference type="InterPro" id="IPR000086">
    <property type="entry name" value="NUDIX_hydrolase_dom"/>
</dbReference>
<evidence type="ECO:0000259" key="3">
    <source>
        <dbReference type="PROSITE" id="PS51462"/>
    </source>
</evidence>
<evidence type="ECO:0000256" key="1">
    <source>
        <dbReference type="ARBA" id="ARBA00022801"/>
    </source>
</evidence>
<feature type="domain" description="CCHC-type" evidence="2">
    <location>
        <begin position="4"/>
        <end position="19"/>
    </location>
</feature>
<dbReference type="InterPro" id="IPR020084">
    <property type="entry name" value="NUDIX_hydrolase_CS"/>
</dbReference>
<dbReference type="GO" id="GO:0006754">
    <property type="term" value="P:ATP biosynthetic process"/>
    <property type="evidence" value="ECO:0007669"/>
    <property type="project" value="TreeGrafter"/>
</dbReference>
<reference evidence="4" key="1">
    <citation type="journal article" date="2020" name="Nature">
        <title>Giant virus diversity and host interactions through global metagenomics.</title>
        <authorList>
            <person name="Schulz F."/>
            <person name="Roux S."/>
            <person name="Paez-Espino D."/>
            <person name="Jungbluth S."/>
            <person name="Walsh D.A."/>
            <person name="Denef V.J."/>
            <person name="McMahon K.D."/>
            <person name="Konstantinidis K.T."/>
            <person name="Eloe-Fadrosh E.A."/>
            <person name="Kyrpides N.C."/>
            <person name="Woyke T."/>
        </authorList>
    </citation>
    <scope>NUCLEOTIDE SEQUENCE</scope>
    <source>
        <strain evidence="4">GVMAG-M-3300023179-138</strain>
    </source>
</reference>
<dbReference type="Pfam" id="PF00293">
    <property type="entry name" value="NUDIX"/>
    <property type="match status" value="1"/>
</dbReference>